<proteinExistence type="predicted"/>
<sequence length="57" mass="6022">MQSEIALTNAGVLVDVAAIGYDEYTPEQRDQVIAAFPLGDFKKGIPSAANLIGLEEA</sequence>
<evidence type="ECO:0000313" key="2">
    <source>
        <dbReference type="Proteomes" id="UP001162030"/>
    </source>
</evidence>
<name>A0ABM9HYD4_9GAMM</name>
<evidence type="ECO:0000313" key="1">
    <source>
        <dbReference type="EMBL" id="CAI8768580.1"/>
    </source>
</evidence>
<protein>
    <submittedName>
        <fullName evidence="1">Uncharacterized protein</fullName>
    </submittedName>
</protein>
<gene>
    <name evidence="1" type="ORF">MSZNOR_0985</name>
</gene>
<organism evidence="1 2">
    <name type="scientific">Methylocaldum szegediense</name>
    <dbReference type="NCBI Taxonomy" id="73780"/>
    <lineage>
        <taxon>Bacteria</taxon>
        <taxon>Pseudomonadati</taxon>
        <taxon>Pseudomonadota</taxon>
        <taxon>Gammaproteobacteria</taxon>
        <taxon>Methylococcales</taxon>
        <taxon>Methylococcaceae</taxon>
        <taxon>Methylocaldum</taxon>
    </lineage>
</organism>
<dbReference type="RefSeq" id="WP_202901201.1">
    <property type="nucleotide sequence ID" value="NZ_OX458333.1"/>
</dbReference>
<reference evidence="1 2" key="1">
    <citation type="submission" date="2023-03" db="EMBL/GenBank/DDBJ databases">
        <authorList>
            <person name="Pearce D."/>
        </authorList>
    </citation>
    <scope>NUCLEOTIDE SEQUENCE [LARGE SCALE GENOMIC DNA]</scope>
    <source>
        <strain evidence="1">Msz</strain>
    </source>
</reference>
<dbReference type="EMBL" id="OX458333">
    <property type="protein sequence ID" value="CAI8768580.1"/>
    <property type="molecule type" value="Genomic_DNA"/>
</dbReference>
<dbReference type="Proteomes" id="UP001162030">
    <property type="component" value="Chromosome"/>
</dbReference>
<keyword evidence="2" id="KW-1185">Reference proteome</keyword>
<accession>A0ABM9HYD4</accession>